<feature type="transmembrane region" description="Helical" evidence="9">
    <location>
        <begin position="169"/>
        <end position="189"/>
    </location>
</feature>
<evidence type="ECO:0000256" key="8">
    <source>
        <dbReference type="ARBA" id="ARBA00023012"/>
    </source>
</evidence>
<protein>
    <recommendedName>
        <fullName evidence="2">histidine kinase</fullName>
        <ecNumber evidence="2">2.7.13.3</ecNumber>
    </recommendedName>
</protein>
<keyword evidence="8" id="KW-0902">Two-component regulatory system</keyword>
<feature type="transmembrane region" description="Helical" evidence="9">
    <location>
        <begin position="144"/>
        <end position="163"/>
    </location>
</feature>
<dbReference type="Gene3D" id="3.30.565.10">
    <property type="entry name" value="Histidine kinase-like ATPase, C-terminal domain"/>
    <property type="match status" value="1"/>
</dbReference>
<keyword evidence="4" id="KW-0808">Transferase</keyword>
<evidence type="ECO:0000256" key="1">
    <source>
        <dbReference type="ARBA" id="ARBA00000085"/>
    </source>
</evidence>
<feature type="transmembrane region" description="Helical" evidence="9">
    <location>
        <begin position="52"/>
        <end position="69"/>
    </location>
</feature>
<comment type="caution">
    <text evidence="11">The sequence shown here is derived from an EMBL/GenBank/DDBJ whole genome shotgun (WGS) entry which is preliminary data.</text>
</comment>
<dbReference type="InterPro" id="IPR011712">
    <property type="entry name" value="Sig_transdc_His_kin_sub3_dim/P"/>
</dbReference>
<keyword evidence="3" id="KW-0597">Phosphoprotein</keyword>
<dbReference type="EMBL" id="JAFLHG010000010">
    <property type="protein sequence ID" value="MBT8798628.1"/>
    <property type="molecule type" value="Genomic_DNA"/>
</dbReference>
<dbReference type="RefSeq" id="WP_215487868.1">
    <property type="nucleotide sequence ID" value="NZ_BAAAPJ010000009.1"/>
</dbReference>
<evidence type="ECO:0000256" key="5">
    <source>
        <dbReference type="ARBA" id="ARBA00022741"/>
    </source>
</evidence>
<dbReference type="PANTHER" id="PTHR24421">
    <property type="entry name" value="NITRATE/NITRITE SENSOR PROTEIN NARX-RELATED"/>
    <property type="match status" value="1"/>
</dbReference>
<dbReference type="Proteomes" id="UP000740605">
    <property type="component" value="Unassembled WGS sequence"/>
</dbReference>
<evidence type="ECO:0000256" key="2">
    <source>
        <dbReference type="ARBA" id="ARBA00012438"/>
    </source>
</evidence>
<accession>A0ABS5XVQ7</accession>
<dbReference type="SUPFAM" id="SSF55874">
    <property type="entry name" value="ATPase domain of HSP90 chaperone/DNA topoisomerase II/histidine kinase"/>
    <property type="match status" value="1"/>
</dbReference>
<dbReference type="EC" id="2.7.13.3" evidence="2"/>
<dbReference type="PANTHER" id="PTHR24421:SF10">
    <property type="entry name" value="NITRATE_NITRITE SENSOR PROTEIN NARQ"/>
    <property type="match status" value="1"/>
</dbReference>
<dbReference type="InterPro" id="IPR050482">
    <property type="entry name" value="Sensor_HK_TwoCompSys"/>
</dbReference>
<dbReference type="InterPro" id="IPR036890">
    <property type="entry name" value="HATPase_C_sf"/>
</dbReference>
<dbReference type="CDD" id="cd16917">
    <property type="entry name" value="HATPase_UhpB-NarQ-NarX-like"/>
    <property type="match status" value="1"/>
</dbReference>
<keyword evidence="9" id="KW-0812">Transmembrane</keyword>
<evidence type="ECO:0000256" key="4">
    <source>
        <dbReference type="ARBA" id="ARBA00022679"/>
    </source>
</evidence>
<keyword evidence="9" id="KW-1133">Transmembrane helix</keyword>
<dbReference type="Pfam" id="PF07730">
    <property type="entry name" value="HisKA_3"/>
    <property type="match status" value="1"/>
</dbReference>
<feature type="domain" description="Signal transduction histidine kinase subgroup 3 dimerisation and phosphoacceptor" evidence="10">
    <location>
        <begin position="213"/>
        <end position="274"/>
    </location>
</feature>
<evidence type="ECO:0000256" key="9">
    <source>
        <dbReference type="SAM" id="Phobius"/>
    </source>
</evidence>
<organism evidence="11 12">
    <name type="scientific">Microbacterium flavum</name>
    <dbReference type="NCBI Taxonomy" id="415216"/>
    <lineage>
        <taxon>Bacteria</taxon>
        <taxon>Bacillati</taxon>
        <taxon>Actinomycetota</taxon>
        <taxon>Actinomycetes</taxon>
        <taxon>Micrococcales</taxon>
        <taxon>Microbacteriaceae</taxon>
        <taxon>Microbacterium</taxon>
    </lineage>
</organism>
<proteinExistence type="predicted"/>
<keyword evidence="9" id="KW-0472">Membrane</keyword>
<reference evidence="11 12" key="1">
    <citation type="submission" date="2021-03" db="EMBL/GenBank/DDBJ databases">
        <title>Microbacterium pauli sp. nov., isolated from microfiltered milk.</title>
        <authorList>
            <person name="Bellassi P."/>
            <person name="Fontana A."/>
            <person name="Callegari M.L."/>
            <person name="Lorenzo M."/>
            <person name="Cappa F."/>
        </authorList>
    </citation>
    <scope>NUCLEOTIDE SEQUENCE [LARGE SCALE GENOMIC DNA]</scope>
    <source>
        <strain evidence="11 12">DSM 18909</strain>
    </source>
</reference>
<evidence type="ECO:0000256" key="3">
    <source>
        <dbReference type="ARBA" id="ARBA00022553"/>
    </source>
</evidence>
<keyword evidence="5" id="KW-0547">Nucleotide-binding</keyword>
<gene>
    <name evidence="11" type="ORF">J0P97_11165</name>
</gene>
<evidence type="ECO:0000256" key="6">
    <source>
        <dbReference type="ARBA" id="ARBA00022777"/>
    </source>
</evidence>
<keyword evidence="12" id="KW-1185">Reference proteome</keyword>
<sequence length="412" mass="44145">MAGPPARPHTKLTDQSVVGSAGAMSLKAARRRRHQRPPTSWRTQTPLSAPEWWVVFALAGIGVIAGPILDLTQPAPDSLSAVIDAVFCVAFVVAARWPWAGLLVYAVALAVSFPYHEQAVVLSAIALSACVIVRVGSIRTIAGLVALIAGGVATVAATAQSTYGLNVLVGVPFVALISSVIGASLRIALGRARTLTAELQRRIQTEQEIRAEERQLISDELHDDIAHDLTVISTYISVLEQDQEEGIDPATRALAMSVLGDTTRKVLDDIRLIMQQGTAIDEQPMRALTAAFDDARRELATANLRVEVEGDPGDERVGRLVSATLSRTLREAVTNVLKHHGQSPIRIGLSVVDDIVCFDVTNTLPDVQTPTEPGFGTIRISERITRLGGSCVIGPDGDSWVVSIRIPRHSQL</sequence>
<evidence type="ECO:0000313" key="11">
    <source>
        <dbReference type="EMBL" id="MBT8798628.1"/>
    </source>
</evidence>
<evidence type="ECO:0000256" key="7">
    <source>
        <dbReference type="ARBA" id="ARBA00022840"/>
    </source>
</evidence>
<name>A0ABS5XVQ7_9MICO</name>
<evidence type="ECO:0000313" key="12">
    <source>
        <dbReference type="Proteomes" id="UP000740605"/>
    </source>
</evidence>
<evidence type="ECO:0000259" key="10">
    <source>
        <dbReference type="Pfam" id="PF07730"/>
    </source>
</evidence>
<dbReference type="Gene3D" id="1.20.5.1930">
    <property type="match status" value="1"/>
</dbReference>
<keyword evidence="7" id="KW-0067">ATP-binding</keyword>
<keyword evidence="6" id="KW-0418">Kinase</keyword>
<comment type="catalytic activity">
    <reaction evidence="1">
        <text>ATP + protein L-histidine = ADP + protein N-phospho-L-histidine.</text>
        <dbReference type="EC" id="2.7.13.3"/>
    </reaction>
</comment>